<dbReference type="InterPro" id="IPR015424">
    <property type="entry name" value="PyrdxlP-dep_Trfase"/>
</dbReference>
<comment type="similarity">
    <text evidence="2">Belongs to the class-V pyridoxal-phosphate-dependent aminotransferase family. Csd subfamily.</text>
</comment>
<dbReference type="Gene3D" id="3.40.640.10">
    <property type="entry name" value="Type I PLP-dependent aspartate aminotransferase-like (Major domain)"/>
    <property type="match status" value="1"/>
</dbReference>
<protein>
    <recommendedName>
        <fullName evidence="3">cysteine desulfurase</fullName>
        <ecNumber evidence="3">2.8.1.7</ecNumber>
    </recommendedName>
</protein>
<dbReference type="GO" id="GO:0008483">
    <property type="term" value="F:transaminase activity"/>
    <property type="evidence" value="ECO:0007669"/>
    <property type="project" value="UniProtKB-KW"/>
</dbReference>
<dbReference type="PANTHER" id="PTHR43586">
    <property type="entry name" value="CYSTEINE DESULFURASE"/>
    <property type="match status" value="1"/>
</dbReference>
<comment type="cofactor">
    <cofactor evidence="1">
        <name>pyridoxal 5'-phosphate</name>
        <dbReference type="ChEBI" id="CHEBI:597326"/>
    </cofactor>
</comment>
<keyword evidence="7" id="KW-0032">Aminotransferase</keyword>
<accession>A0A5R9FXW3</accession>
<dbReference type="PANTHER" id="PTHR43586:SF4">
    <property type="entry name" value="ISOPENICILLIN N EPIMERASE"/>
    <property type="match status" value="1"/>
</dbReference>
<dbReference type="InterPro" id="IPR016454">
    <property type="entry name" value="Cysteine_dSase"/>
</dbReference>
<keyword evidence="7" id="KW-0808">Transferase</keyword>
<dbReference type="Proteomes" id="UP000309676">
    <property type="component" value="Unassembled WGS sequence"/>
</dbReference>
<proteinExistence type="inferred from homology"/>
<dbReference type="GO" id="GO:0031071">
    <property type="term" value="F:cysteine desulfurase activity"/>
    <property type="evidence" value="ECO:0007669"/>
    <property type="project" value="UniProtKB-EC"/>
</dbReference>
<dbReference type="SUPFAM" id="SSF53383">
    <property type="entry name" value="PLP-dependent transferases"/>
    <property type="match status" value="1"/>
</dbReference>
<dbReference type="InterPro" id="IPR000192">
    <property type="entry name" value="Aminotrans_V_dom"/>
</dbReference>
<evidence type="ECO:0000256" key="4">
    <source>
        <dbReference type="ARBA" id="ARBA00022898"/>
    </source>
</evidence>
<evidence type="ECO:0000256" key="2">
    <source>
        <dbReference type="ARBA" id="ARBA00010447"/>
    </source>
</evidence>
<dbReference type="EC" id="2.8.1.7" evidence="3"/>
<sequence>MDVYYFDNAASSWPKPPGVAEAMVEAMAAYGANPGRGSHRMAVEASKSMFRTRKKLATLFGIRNPNDIAFALNTTMALNTAILGFVKPGDHVVCTAVEHNSVRRPLEWLKSEKGVRVTYVTLSEDGSLDPMDVKRAMEPNTRLIVANHSSNLLGSVLPIEDIGGIAKAHGAALLVDAAQTAGVLEIDVARMGIDMLAFPGHKALYGPQGTGGLYISPELEVDPIIVGGTGSQSEAIGQPTVRPDRYESGTQNGPGIAGLGAGLDFVLHETPANIHTKEWTLTQRLMEGLLRMGGMRVLGPSVGTQRTGIVSFVTEDIDSAELSFILDQHFRIAVRAGYHCTPLAHRTAGTEATGAVRASVGAFSTTEHVEYFLESMKQILQSYRNKG</sequence>
<gene>
    <name evidence="7" type="ORF">FE782_28145</name>
</gene>
<evidence type="ECO:0000313" key="8">
    <source>
        <dbReference type="Proteomes" id="UP000309676"/>
    </source>
</evidence>
<dbReference type="AlphaFoldDB" id="A0A5R9FXW3"/>
<dbReference type="PIRSF" id="PIRSF005572">
    <property type="entry name" value="NifS"/>
    <property type="match status" value="1"/>
</dbReference>
<dbReference type="NCBIfam" id="TIGR01977">
    <property type="entry name" value="am_tr_V_EF2568"/>
    <property type="match status" value="1"/>
</dbReference>
<dbReference type="InterPro" id="IPR015422">
    <property type="entry name" value="PyrdxlP-dep_Trfase_small"/>
</dbReference>
<dbReference type="EMBL" id="VCIW01000027">
    <property type="protein sequence ID" value="TLS48877.1"/>
    <property type="molecule type" value="Genomic_DNA"/>
</dbReference>
<evidence type="ECO:0000256" key="3">
    <source>
        <dbReference type="ARBA" id="ARBA00012239"/>
    </source>
</evidence>
<dbReference type="OrthoDB" id="9804366at2"/>
<keyword evidence="8" id="KW-1185">Reference proteome</keyword>
<evidence type="ECO:0000256" key="1">
    <source>
        <dbReference type="ARBA" id="ARBA00001933"/>
    </source>
</evidence>
<name>A0A5R9FXW3_9BACL</name>
<keyword evidence="4" id="KW-0663">Pyridoxal phosphate</keyword>
<comment type="caution">
    <text evidence="7">The sequence shown here is derived from an EMBL/GenBank/DDBJ whole genome shotgun (WGS) entry which is preliminary data.</text>
</comment>
<reference evidence="7 8" key="1">
    <citation type="submission" date="2019-05" db="EMBL/GenBank/DDBJ databases">
        <authorList>
            <person name="Narsing Rao M.P."/>
            <person name="Li W.J."/>
        </authorList>
    </citation>
    <scope>NUCLEOTIDE SEQUENCE [LARGE SCALE GENOMIC DNA]</scope>
    <source>
        <strain evidence="7 8">SYSU_K30003</strain>
    </source>
</reference>
<evidence type="ECO:0000259" key="6">
    <source>
        <dbReference type="Pfam" id="PF00266"/>
    </source>
</evidence>
<evidence type="ECO:0000313" key="7">
    <source>
        <dbReference type="EMBL" id="TLS48877.1"/>
    </source>
</evidence>
<dbReference type="InterPro" id="IPR010969">
    <property type="entry name" value="Cys_dSase-rel_unknwn_funct"/>
</dbReference>
<dbReference type="RefSeq" id="WP_138197687.1">
    <property type="nucleotide sequence ID" value="NZ_VCIW01000027.1"/>
</dbReference>
<feature type="domain" description="Aminotransferase class V" evidence="6">
    <location>
        <begin position="5"/>
        <end position="372"/>
    </location>
</feature>
<evidence type="ECO:0000256" key="5">
    <source>
        <dbReference type="ARBA" id="ARBA00050776"/>
    </source>
</evidence>
<dbReference type="Gene3D" id="3.90.1150.10">
    <property type="entry name" value="Aspartate Aminotransferase, domain 1"/>
    <property type="match status" value="1"/>
</dbReference>
<organism evidence="7 8">
    <name type="scientific">Paenibacillus antri</name>
    <dbReference type="NCBI Taxonomy" id="2582848"/>
    <lineage>
        <taxon>Bacteria</taxon>
        <taxon>Bacillati</taxon>
        <taxon>Bacillota</taxon>
        <taxon>Bacilli</taxon>
        <taxon>Bacillales</taxon>
        <taxon>Paenibacillaceae</taxon>
        <taxon>Paenibacillus</taxon>
    </lineage>
</organism>
<comment type="catalytic activity">
    <reaction evidence="5">
        <text>(sulfur carrier)-H + L-cysteine = (sulfur carrier)-SH + L-alanine</text>
        <dbReference type="Rhea" id="RHEA:43892"/>
        <dbReference type="Rhea" id="RHEA-COMP:14737"/>
        <dbReference type="Rhea" id="RHEA-COMP:14739"/>
        <dbReference type="ChEBI" id="CHEBI:29917"/>
        <dbReference type="ChEBI" id="CHEBI:35235"/>
        <dbReference type="ChEBI" id="CHEBI:57972"/>
        <dbReference type="ChEBI" id="CHEBI:64428"/>
        <dbReference type="EC" id="2.8.1.7"/>
    </reaction>
</comment>
<dbReference type="Pfam" id="PF00266">
    <property type="entry name" value="Aminotran_5"/>
    <property type="match status" value="1"/>
</dbReference>
<dbReference type="InterPro" id="IPR015421">
    <property type="entry name" value="PyrdxlP-dep_Trfase_major"/>
</dbReference>